<protein>
    <submittedName>
        <fullName evidence="4">Uncharacterized protein</fullName>
    </submittedName>
</protein>
<comment type="caution">
    <text evidence="4">The sequence shown here is derived from an EMBL/GenBank/DDBJ whole genome shotgun (WGS) entry which is preliminary data.</text>
</comment>
<evidence type="ECO:0000256" key="3">
    <source>
        <dbReference type="ARBA" id="ARBA00023315"/>
    </source>
</evidence>
<dbReference type="Proteomes" id="UP001206925">
    <property type="component" value="Unassembled WGS sequence"/>
</dbReference>
<dbReference type="GO" id="GO:0004144">
    <property type="term" value="F:diacylglycerol O-acyltransferase activity"/>
    <property type="evidence" value="ECO:0007669"/>
    <property type="project" value="UniProtKB-ARBA"/>
</dbReference>
<dbReference type="Gene3D" id="3.90.25.10">
    <property type="entry name" value="UDP-galactose 4-epimerase, domain 1"/>
    <property type="match status" value="1"/>
</dbReference>
<dbReference type="GO" id="GO:0019432">
    <property type="term" value="P:triglyceride biosynthetic process"/>
    <property type="evidence" value="ECO:0007669"/>
    <property type="project" value="UniProtKB-ARBA"/>
</dbReference>
<keyword evidence="5" id="KW-1185">Reference proteome</keyword>
<accession>A0AAD5G5F4</accession>
<dbReference type="PANTHER" id="PTHR43725:SF28">
    <property type="entry name" value="UDP-GLUCOSE 4-EPIMERASE"/>
    <property type="match status" value="1"/>
</dbReference>
<dbReference type="InterPro" id="IPR036291">
    <property type="entry name" value="NAD(P)-bd_dom_sf"/>
</dbReference>
<proteinExistence type="inferred from homology"/>
<dbReference type="SUPFAM" id="SSF51735">
    <property type="entry name" value="NAD(P)-binding Rossmann-fold domains"/>
    <property type="match status" value="1"/>
</dbReference>
<evidence type="ECO:0000256" key="1">
    <source>
        <dbReference type="ARBA" id="ARBA00005420"/>
    </source>
</evidence>
<dbReference type="Gene3D" id="3.40.50.720">
    <property type="entry name" value="NAD(P)-binding Rossmann-like Domain"/>
    <property type="match status" value="1"/>
</dbReference>
<feature type="non-terminal residue" evidence="4">
    <location>
        <position position="1"/>
    </location>
</feature>
<dbReference type="Pfam" id="PF03982">
    <property type="entry name" value="DAGAT"/>
    <property type="match status" value="1"/>
</dbReference>
<evidence type="ECO:0000256" key="2">
    <source>
        <dbReference type="ARBA" id="ARBA00022679"/>
    </source>
</evidence>
<comment type="similarity">
    <text evidence="1">Belongs to the diacylglycerol acyltransferase family.</text>
</comment>
<sequence>MPFVQQVAVGRLLALKIFGTDYSTKDGIGVRGYIHVSDLANGHMAALRKLSDPDIGFMPLPKIKVLASTAVFYTPFLRHIRTWLGLTTATRKKVSSLLKSGYNCIVIPGGGQETFYMEHDS</sequence>
<dbReference type="GO" id="GO:0005829">
    <property type="term" value="C:cytosol"/>
    <property type="evidence" value="ECO:0007669"/>
    <property type="project" value="TreeGrafter"/>
</dbReference>
<dbReference type="InterPro" id="IPR007130">
    <property type="entry name" value="DAGAT"/>
</dbReference>
<dbReference type="AlphaFoldDB" id="A0AAD5G5F4"/>
<gene>
    <name evidence="4" type="ORF">M8C21_011007</name>
</gene>
<name>A0AAD5G5F4_AMBAR</name>
<dbReference type="PANTHER" id="PTHR43725">
    <property type="entry name" value="UDP-GLUCOSE 4-EPIMERASE"/>
    <property type="match status" value="1"/>
</dbReference>
<reference evidence="4" key="1">
    <citation type="submission" date="2022-06" db="EMBL/GenBank/DDBJ databases">
        <title>Uncovering the hologenomic basis of an extraordinary plant invasion.</title>
        <authorList>
            <person name="Bieker V.C."/>
            <person name="Martin M.D."/>
            <person name="Gilbert T."/>
            <person name="Hodgins K."/>
            <person name="Battlay P."/>
            <person name="Petersen B."/>
            <person name="Wilson J."/>
        </authorList>
    </citation>
    <scope>NUCLEOTIDE SEQUENCE</scope>
    <source>
        <strain evidence="4">AA19_3_7</strain>
        <tissue evidence="4">Leaf</tissue>
    </source>
</reference>
<keyword evidence="2" id="KW-0808">Transferase</keyword>
<dbReference type="GO" id="GO:0003978">
    <property type="term" value="F:UDP-glucose 4-epimerase activity"/>
    <property type="evidence" value="ECO:0007669"/>
    <property type="project" value="TreeGrafter"/>
</dbReference>
<keyword evidence="3" id="KW-0012">Acyltransferase</keyword>
<dbReference type="GO" id="GO:0005996">
    <property type="term" value="P:monosaccharide metabolic process"/>
    <property type="evidence" value="ECO:0007669"/>
    <property type="project" value="TreeGrafter"/>
</dbReference>
<evidence type="ECO:0000313" key="4">
    <source>
        <dbReference type="EMBL" id="KAI7728128.1"/>
    </source>
</evidence>
<dbReference type="EMBL" id="JAMZMK010011268">
    <property type="protein sequence ID" value="KAI7728128.1"/>
    <property type="molecule type" value="Genomic_DNA"/>
</dbReference>
<organism evidence="4 5">
    <name type="scientific">Ambrosia artemisiifolia</name>
    <name type="common">Common ragweed</name>
    <dbReference type="NCBI Taxonomy" id="4212"/>
    <lineage>
        <taxon>Eukaryota</taxon>
        <taxon>Viridiplantae</taxon>
        <taxon>Streptophyta</taxon>
        <taxon>Embryophyta</taxon>
        <taxon>Tracheophyta</taxon>
        <taxon>Spermatophyta</taxon>
        <taxon>Magnoliopsida</taxon>
        <taxon>eudicotyledons</taxon>
        <taxon>Gunneridae</taxon>
        <taxon>Pentapetalae</taxon>
        <taxon>asterids</taxon>
        <taxon>campanulids</taxon>
        <taxon>Asterales</taxon>
        <taxon>Asteraceae</taxon>
        <taxon>Asteroideae</taxon>
        <taxon>Heliantheae alliance</taxon>
        <taxon>Heliantheae</taxon>
        <taxon>Ambrosia</taxon>
    </lineage>
</organism>
<evidence type="ECO:0000313" key="5">
    <source>
        <dbReference type="Proteomes" id="UP001206925"/>
    </source>
</evidence>